<protein>
    <submittedName>
        <fullName evidence="1">Uncharacterized protein</fullName>
    </submittedName>
</protein>
<evidence type="ECO:0000313" key="2">
    <source>
        <dbReference type="Proteomes" id="UP000185151"/>
    </source>
</evidence>
<gene>
    <name evidence="1" type="ORF">SAMN05444165_4865</name>
</gene>
<evidence type="ECO:0000313" key="1">
    <source>
        <dbReference type="EMBL" id="SIO60430.1"/>
    </source>
</evidence>
<sequence length="46" mass="5317">MNFGLLLSQLPHVQESRVHYDALLSLQAREPHKLAALWHSFKSFIS</sequence>
<organism evidence="1 2">
    <name type="scientific">Paraburkholderia phenazinium</name>
    <dbReference type="NCBI Taxonomy" id="60549"/>
    <lineage>
        <taxon>Bacteria</taxon>
        <taxon>Pseudomonadati</taxon>
        <taxon>Pseudomonadota</taxon>
        <taxon>Betaproteobacteria</taxon>
        <taxon>Burkholderiales</taxon>
        <taxon>Burkholderiaceae</taxon>
        <taxon>Paraburkholderia</taxon>
    </lineage>
</organism>
<dbReference type="Proteomes" id="UP000185151">
    <property type="component" value="Unassembled WGS sequence"/>
</dbReference>
<keyword evidence="2" id="KW-1185">Reference proteome</keyword>
<proteinExistence type="predicted"/>
<accession>A0A1N6KV84</accession>
<dbReference type="RefSeq" id="WP_171991707.1">
    <property type="nucleotide sequence ID" value="NZ_FSRU01000002.1"/>
</dbReference>
<dbReference type="EMBL" id="FSRU01000002">
    <property type="protein sequence ID" value="SIO60430.1"/>
    <property type="molecule type" value="Genomic_DNA"/>
</dbReference>
<name>A0A1N6KV84_9BURK</name>
<reference evidence="1 2" key="1">
    <citation type="submission" date="2016-11" db="EMBL/GenBank/DDBJ databases">
        <authorList>
            <person name="Jaros S."/>
            <person name="Januszkiewicz K."/>
            <person name="Wedrychowicz H."/>
        </authorList>
    </citation>
    <scope>NUCLEOTIDE SEQUENCE [LARGE SCALE GENOMIC DNA]</scope>
    <source>
        <strain evidence="1 2">GAS95</strain>
    </source>
</reference>
<dbReference type="AlphaFoldDB" id="A0A1N6KV84"/>